<dbReference type="AlphaFoldDB" id="A0A0J6T998"/>
<organism evidence="1 2">
    <name type="scientific">Methylobacterium variabile</name>
    <dbReference type="NCBI Taxonomy" id="298794"/>
    <lineage>
        <taxon>Bacteria</taxon>
        <taxon>Pseudomonadati</taxon>
        <taxon>Pseudomonadota</taxon>
        <taxon>Alphaproteobacteria</taxon>
        <taxon>Hyphomicrobiales</taxon>
        <taxon>Methylobacteriaceae</taxon>
        <taxon>Methylobacterium</taxon>
    </lineage>
</organism>
<keyword evidence="2" id="KW-1185">Reference proteome</keyword>
<dbReference type="EMBL" id="LABY01000024">
    <property type="protein sequence ID" value="KMO42113.1"/>
    <property type="molecule type" value="Genomic_DNA"/>
</dbReference>
<comment type="caution">
    <text evidence="1">The sequence shown here is derived from an EMBL/GenBank/DDBJ whole genome shotgun (WGS) entry which is preliminary data.</text>
</comment>
<evidence type="ECO:0000313" key="2">
    <source>
        <dbReference type="Proteomes" id="UP000035955"/>
    </source>
</evidence>
<dbReference type="PATRIC" id="fig|298794.3.peg.3766"/>
<dbReference type="RefSeq" id="WP_048442894.1">
    <property type="nucleotide sequence ID" value="NZ_LABY01000024.1"/>
</dbReference>
<dbReference type="OrthoDB" id="7976795at2"/>
<reference evidence="1 2" key="1">
    <citation type="submission" date="2015-03" db="EMBL/GenBank/DDBJ databases">
        <title>Genome sequencing of Methylobacterium variabile DSM 16961.</title>
        <authorList>
            <person name="Chaudhry V."/>
            <person name="Patil P.B."/>
        </authorList>
    </citation>
    <scope>NUCLEOTIDE SEQUENCE [LARGE SCALE GENOMIC DNA]</scope>
    <source>
        <strain evidence="1 2">DSM 16961</strain>
    </source>
</reference>
<proteinExistence type="predicted"/>
<name>A0A0J6T998_9HYPH</name>
<dbReference type="Proteomes" id="UP000035955">
    <property type="component" value="Unassembled WGS sequence"/>
</dbReference>
<protein>
    <submittedName>
        <fullName evidence="1">Uncharacterized protein</fullName>
    </submittedName>
</protein>
<evidence type="ECO:0000313" key="1">
    <source>
        <dbReference type="EMBL" id="KMO42113.1"/>
    </source>
</evidence>
<gene>
    <name evidence="1" type="ORF">VQ02_04150</name>
</gene>
<accession>A0A0J6T998</accession>
<sequence>MNDATPKEVATHFGIATALSLSAIAAPFVPEVILAYAGYRFLHHFTYGWRTWRAPARVPLHLGRRGYRDDTTRLRGDATWPIGLAATGQVWLRRQDLVQGLSLEGNTPTWHKMAISSLVFGACANCIGAIIIQHDTEDEEMLSGQLADVARPFGRDNEIYSIDFKVVPTPPLRIAPSTLAAAVADLRLVPEASALHAALMPILIMLGARHKKNPFELYPAFVDEAALDRLVRGEYEIGRGEASAAQLSSADGAALKAAIKPLRDIVKEKREVGRKALAAHAVEIASLKSVSLSDGFELRSAISAGGLVCIRPSSPLTTALVIARCIEALAEDRPGHGANSLIHVVYPETLSGGSARRFRAAAMKAGAISSLSLPARPVSHIDKATRKIGALRIQERPTALATKPSTGKIISTIKDCPFVLDITLPAGTNL</sequence>